<dbReference type="EMBL" id="CP017019">
    <property type="protein sequence ID" value="AOQ25022.1"/>
    <property type="molecule type" value="Genomic_DNA"/>
</dbReference>
<dbReference type="Gene3D" id="3.40.50.300">
    <property type="entry name" value="P-loop containing nucleotide triphosphate hydrolases"/>
    <property type="match status" value="2"/>
</dbReference>
<keyword evidence="5" id="KW-0547">Nucleotide-binding</keyword>
<dbReference type="GO" id="GO:0042626">
    <property type="term" value="F:ATPase-coupled transmembrane transporter activity"/>
    <property type="evidence" value="ECO:0007669"/>
    <property type="project" value="TreeGrafter"/>
</dbReference>
<evidence type="ECO:0000313" key="15">
    <source>
        <dbReference type="Proteomes" id="UP000322283"/>
    </source>
</evidence>
<name>A0A1D7XDV4_NEOTH</name>
<dbReference type="InterPro" id="IPR015856">
    <property type="entry name" value="ABC_transpr_CbiO/EcfA_su"/>
</dbReference>
<accession>A0A1D7XDV4</accession>
<dbReference type="InterPro" id="IPR050095">
    <property type="entry name" value="ECF_ABC_transporter_ATP-bd"/>
</dbReference>
<gene>
    <name evidence="11" type="primary">ykoD_2</name>
    <name evidence="12" type="synonym">ykoD_1</name>
    <name evidence="10" type="synonym">ykoD_3</name>
    <name evidence="10" type="ORF">Maut_02602</name>
    <name evidence="11" type="ORF">MOOR_27240</name>
    <name evidence="12" type="ORF">MTAT_01690</name>
</gene>
<dbReference type="PANTHER" id="PTHR43553">
    <property type="entry name" value="HEAVY METAL TRANSPORTER"/>
    <property type="match status" value="1"/>
</dbReference>
<evidence type="ECO:0000256" key="8">
    <source>
        <dbReference type="ARBA" id="ARBA00023136"/>
    </source>
</evidence>
<dbReference type="InterPro" id="IPR027417">
    <property type="entry name" value="P-loop_NTPase"/>
</dbReference>
<dbReference type="PROSITE" id="PS50893">
    <property type="entry name" value="ABC_TRANSPORTER_2"/>
    <property type="match status" value="2"/>
</dbReference>
<dbReference type="GO" id="GO:0005524">
    <property type="term" value="F:ATP binding"/>
    <property type="evidence" value="ECO:0007669"/>
    <property type="project" value="UniProtKB-KW"/>
</dbReference>
<reference evidence="12 15" key="3">
    <citation type="submission" date="2019-05" db="EMBL/GenBank/DDBJ databases">
        <title>Genome sequence of Moorella thermoacetica ATCC 33924.</title>
        <authorList>
            <person name="Poehlein A."/>
            <person name="Bengelsdorf F.R."/>
            <person name="Duerre P."/>
            <person name="Daniel R."/>
        </authorList>
    </citation>
    <scope>NUCLEOTIDE SEQUENCE [LARGE SCALE GENOMIC DNA]</scope>
    <source>
        <strain evidence="12 15">ATCC 33924</strain>
    </source>
</reference>
<dbReference type="CDD" id="cd03225">
    <property type="entry name" value="ABC_cobalt_CbiO_domain1"/>
    <property type="match status" value="2"/>
</dbReference>
<evidence type="ECO:0000256" key="4">
    <source>
        <dbReference type="ARBA" id="ARBA00022475"/>
    </source>
</evidence>
<keyword evidence="4" id="KW-1003">Cell membrane</keyword>
<keyword evidence="15" id="KW-1185">Reference proteome</keyword>
<feature type="domain" description="ABC transporter" evidence="9">
    <location>
        <begin position="260"/>
        <end position="493"/>
    </location>
</feature>
<dbReference type="Proteomes" id="UP000322283">
    <property type="component" value="Unassembled WGS sequence"/>
</dbReference>
<dbReference type="PANTHER" id="PTHR43553:SF21">
    <property type="entry name" value="ABC TRANSPORTER ATP-BINDING PROTEIN MA_1418-RELATED"/>
    <property type="match status" value="1"/>
</dbReference>
<dbReference type="InterPro" id="IPR003593">
    <property type="entry name" value="AAA+_ATPase"/>
</dbReference>
<keyword evidence="11" id="KW-0378">Hydrolase</keyword>
<dbReference type="PROSITE" id="PS00211">
    <property type="entry name" value="ABC_TRANSPORTER_1"/>
    <property type="match status" value="1"/>
</dbReference>
<proteinExistence type="inferred from homology"/>
<feature type="domain" description="ABC transporter" evidence="9">
    <location>
        <begin position="6"/>
        <end position="242"/>
    </location>
</feature>
<comment type="similarity">
    <text evidence="2">Belongs to the ABC transporter superfamily.</text>
</comment>
<evidence type="ECO:0000259" key="9">
    <source>
        <dbReference type="PROSITE" id="PS50893"/>
    </source>
</evidence>
<keyword evidence="6 11" id="KW-0067">ATP-binding</keyword>
<reference evidence="11 14" key="1">
    <citation type="submission" date="2016-08" db="EMBL/GenBank/DDBJ databases">
        <title>Genome-based comparison of Moorella thermoacetic strains.</title>
        <authorList>
            <person name="Poehlein A."/>
            <person name="Bengelsdorf F.R."/>
            <person name="Esser C."/>
            <person name="Duerre P."/>
            <person name="Daniel R."/>
        </authorList>
    </citation>
    <scope>NUCLEOTIDE SEQUENCE [LARGE SCALE GENOMIC DNA]</scope>
    <source>
        <strain evidence="11 14">DSM 11768</strain>
    </source>
</reference>
<organism evidence="11 14">
    <name type="scientific">Neomoorella thermoacetica</name>
    <name type="common">Clostridium thermoaceticum</name>
    <dbReference type="NCBI Taxonomy" id="1525"/>
    <lineage>
        <taxon>Bacteria</taxon>
        <taxon>Bacillati</taxon>
        <taxon>Bacillota</taxon>
        <taxon>Clostridia</taxon>
        <taxon>Neomoorellales</taxon>
        <taxon>Neomoorellaceae</taxon>
        <taxon>Neomoorella</taxon>
    </lineage>
</organism>
<dbReference type="PATRIC" id="fig|1525.5.peg.2776"/>
<reference evidence="10 13" key="2">
    <citation type="submission" date="2016-08" db="EMBL/GenBank/DDBJ databases">
        <title>Moorella thermoacetica DSM 103132.</title>
        <authorList>
            <person name="Jendresen C.B."/>
            <person name="Redl S.M."/>
            <person name="Jensen T.O."/>
            <person name="Nielsen A.T."/>
        </authorList>
    </citation>
    <scope>NUCLEOTIDE SEQUENCE [LARGE SCALE GENOMIC DNA]</scope>
    <source>
        <strain evidence="10 13">DSM 103132</strain>
    </source>
</reference>
<comment type="subcellular location">
    <subcellularLocation>
        <location evidence="1">Cell membrane</location>
        <topology evidence="1">Peripheral membrane protein</topology>
    </subcellularLocation>
</comment>
<dbReference type="InterPro" id="IPR003439">
    <property type="entry name" value="ABC_transporter-like_ATP-bd"/>
</dbReference>
<dbReference type="Proteomes" id="UP000182743">
    <property type="component" value="Unassembled WGS sequence"/>
</dbReference>
<dbReference type="Pfam" id="PF00005">
    <property type="entry name" value="ABC_tran"/>
    <property type="match status" value="2"/>
</dbReference>
<evidence type="ECO:0000256" key="2">
    <source>
        <dbReference type="ARBA" id="ARBA00005417"/>
    </source>
</evidence>
<evidence type="ECO:0000256" key="6">
    <source>
        <dbReference type="ARBA" id="ARBA00022840"/>
    </source>
</evidence>
<dbReference type="EC" id="3.6.3.-" evidence="10 11"/>
<evidence type="ECO:0000313" key="12">
    <source>
        <dbReference type="EMBL" id="TYL15436.1"/>
    </source>
</evidence>
<evidence type="ECO:0000313" key="14">
    <source>
        <dbReference type="Proteomes" id="UP000182743"/>
    </source>
</evidence>
<protein>
    <submittedName>
        <fullName evidence="10 11">HMP/thiamine import ATP-binding protein YkoD</fullName>
        <ecNumber evidence="10 11">3.6.3.-</ecNumber>
    </submittedName>
</protein>
<sequence>MKEAGIQVESLSLFYPGNPRPALQGINLTVYQGEIAFLVGGNLSGKTSLLRCLGGLIPGVLPGKWQGRILVANKSLNAEGNERAPAGVILQNSDLYLLPRVYDELALPLVNSGLTSREAEKRIVLLAEELGICHLLNRQMSSLSGGERQKVAFAAAIAVDYPVILCDEPFEQADAEAAEAMLSLLRRKAASGGTVLIATRYFEYARYFADRIILIRDGAVIAQDRSGNAEKIAGMVPECRISWRQRSQAPILTVSGSRELFFEGVTHLFDSGHGIKNVSLEVCKGEVVAIMGPNGSGKTTLLKHTVGLLRPQEGRVWLRETETSRLPVGLLAEKIGMLFQNPDDQIFNERVDCEIACSLRARGARWNEALKEAAHWLAKIGQAQIAASHPHSLPYSLRQIVSLVSVLINRPEIIVLDEPFKSLDYRNVEILMSIILELRQEKDNPIILVTHDPTVTLLYANRVAFFDHGEIVLQGVPQDIFFSTQFRNLSLSRHPFIRGLLDSNNH</sequence>
<dbReference type="GO" id="GO:0043190">
    <property type="term" value="C:ATP-binding cassette (ABC) transporter complex"/>
    <property type="evidence" value="ECO:0007669"/>
    <property type="project" value="TreeGrafter"/>
</dbReference>
<dbReference type="SUPFAM" id="SSF52540">
    <property type="entry name" value="P-loop containing nucleoside triphosphate hydrolases"/>
    <property type="match status" value="2"/>
</dbReference>
<evidence type="ECO:0000256" key="5">
    <source>
        <dbReference type="ARBA" id="ARBA00022741"/>
    </source>
</evidence>
<evidence type="ECO:0000313" key="10">
    <source>
        <dbReference type="EMBL" id="AOQ25022.1"/>
    </source>
</evidence>
<dbReference type="Proteomes" id="UP000094598">
    <property type="component" value="Chromosome"/>
</dbReference>
<dbReference type="EMBL" id="MIHH01000035">
    <property type="protein sequence ID" value="OIQ07669.1"/>
    <property type="molecule type" value="Genomic_DNA"/>
</dbReference>
<evidence type="ECO:0000256" key="7">
    <source>
        <dbReference type="ARBA" id="ARBA00022967"/>
    </source>
</evidence>
<evidence type="ECO:0000313" key="11">
    <source>
        <dbReference type="EMBL" id="OIQ07669.1"/>
    </source>
</evidence>
<evidence type="ECO:0000313" key="13">
    <source>
        <dbReference type="Proteomes" id="UP000094598"/>
    </source>
</evidence>
<keyword evidence="8" id="KW-0472">Membrane</keyword>
<keyword evidence="3" id="KW-0813">Transport</keyword>
<evidence type="ECO:0000256" key="1">
    <source>
        <dbReference type="ARBA" id="ARBA00004202"/>
    </source>
</evidence>
<evidence type="ECO:0000256" key="3">
    <source>
        <dbReference type="ARBA" id="ARBA00022448"/>
    </source>
</evidence>
<dbReference type="EMBL" id="VCDX01000001">
    <property type="protein sequence ID" value="TYL15436.1"/>
    <property type="molecule type" value="Genomic_DNA"/>
</dbReference>
<keyword evidence="7" id="KW-1278">Translocase</keyword>
<dbReference type="AlphaFoldDB" id="A0A1D7XDV4"/>
<dbReference type="SMART" id="SM00382">
    <property type="entry name" value="AAA"/>
    <property type="match status" value="2"/>
</dbReference>
<dbReference type="InterPro" id="IPR017871">
    <property type="entry name" value="ABC_transporter-like_CS"/>
</dbReference>
<dbReference type="RefSeq" id="WP_069590922.1">
    <property type="nucleotide sequence ID" value="NZ_CP017019.1"/>
</dbReference>
<dbReference type="GO" id="GO:0016887">
    <property type="term" value="F:ATP hydrolysis activity"/>
    <property type="evidence" value="ECO:0007669"/>
    <property type="project" value="InterPro"/>
</dbReference>